<comment type="caution">
    <text evidence="7">The sequence shown here is derived from an EMBL/GenBank/DDBJ whole genome shotgun (WGS) entry which is preliminary data.</text>
</comment>
<keyword evidence="8" id="KW-1185">Reference proteome</keyword>
<dbReference type="AlphaFoldDB" id="R3TJT7"/>
<reference evidence="7 8" key="1">
    <citation type="submission" date="2013-02" db="EMBL/GenBank/DDBJ databases">
        <title>The Genome Sequence of Enterococcus phoeniculicola BAA-412.</title>
        <authorList>
            <consortium name="The Broad Institute Genome Sequencing Platform"/>
            <consortium name="The Broad Institute Genome Sequencing Center for Infectious Disease"/>
            <person name="Earl A.M."/>
            <person name="Gilmore M.S."/>
            <person name="Lebreton F."/>
            <person name="Walker B."/>
            <person name="Young S.K."/>
            <person name="Zeng Q."/>
            <person name="Gargeya S."/>
            <person name="Fitzgerald M."/>
            <person name="Haas B."/>
            <person name="Abouelleil A."/>
            <person name="Alvarado L."/>
            <person name="Arachchi H.M."/>
            <person name="Berlin A.M."/>
            <person name="Chapman S.B."/>
            <person name="Dewar J."/>
            <person name="Goldberg J."/>
            <person name="Griggs A."/>
            <person name="Gujja S."/>
            <person name="Hansen M."/>
            <person name="Howarth C."/>
            <person name="Imamovic A."/>
            <person name="Larimer J."/>
            <person name="McCowan C."/>
            <person name="Murphy C."/>
            <person name="Neiman D."/>
            <person name="Pearson M."/>
            <person name="Priest M."/>
            <person name="Roberts A."/>
            <person name="Saif S."/>
            <person name="Shea T."/>
            <person name="Sisk P."/>
            <person name="Sykes S."/>
            <person name="Wortman J."/>
            <person name="Nusbaum C."/>
            <person name="Birren B."/>
        </authorList>
    </citation>
    <scope>NUCLEOTIDE SEQUENCE [LARGE SCALE GENOMIC DNA]</scope>
    <source>
        <strain evidence="7 8">ATCC BAA-412</strain>
    </source>
</reference>
<proteinExistence type="inferred from homology"/>
<dbReference type="InterPro" id="IPR000683">
    <property type="entry name" value="Gfo/Idh/MocA-like_OxRdtase_N"/>
</dbReference>
<dbReference type="GO" id="GO:0000166">
    <property type="term" value="F:nucleotide binding"/>
    <property type="evidence" value="ECO:0007669"/>
    <property type="project" value="InterPro"/>
</dbReference>
<dbReference type="Proteomes" id="UP000013785">
    <property type="component" value="Unassembled WGS sequence"/>
</dbReference>
<dbReference type="GO" id="GO:0019310">
    <property type="term" value="P:inositol catabolic process"/>
    <property type="evidence" value="ECO:0007669"/>
    <property type="project" value="UniProtKB-UniRule"/>
</dbReference>
<evidence type="ECO:0000259" key="6">
    <source>
        <dbReference type="Pfam" id="PF02894"/>
    </source>
</evidence>
<dbReference type="GO" id="GO:0050112">
    <property type="term" value="F:inositol 2-dehydrogenase (NAD+) activity"/>
    <property type="evidence" value="ECO:0007669"/>
    <property type="project" value="UniProtKB-UniRule"/>
</dbReference>
<dbReference type="SUPFAM" id="SSF51735">
    <property type="entry name" value="NAD(P)-binding Rossmann-fold domains"/>
    <property type="match status" value="1"/>
</dbReference>
<dbReference type="STRING" id="154621.RV11_GL002789"/>
<sequence>MTLNFGVVGAGGIGKTHIERLMQRVSGATVTAVADINVEGTKSYLQEKNWAIKVYETDTELINDPEVDAIVVSSWGPAHAGTILQAIEAGKYIFSEKPLATTAEDCQRIVDAEMKHGKRLVQVGFMRRFDEGYVQLKEAVDSGLIGEPLLVNAQHFNPTVPDSYTTDMAITDTVIHEIDVLHWLVNDDYESVEVSFPRQTRNKFGHLADPQIVRFETKNKIALEVQVFVNTQYGYDIQCQVVGENGVLDLPEFSTVRLRKDFKVSTGISEGWNRFTRAYDTEFQAFVDTIQEKGQPAFPSAWDGYVAAVTADACVKAQTSKQRELIVMPEKPAFYQE</sequence>
<dbReference type="OrthoDB" id="9815825at2"/>
<dbReference type="InterPro" id="IPR036291">
    <property type="entry name" value="NAD(P)-bd_dom_sf"/>
</dbReference>
<dbReference type="InterPro" id="IPR050424">
    <property type="entry name" value="Gfo-Idh-MocA_inositol_DH"/>
</dbReference>
<evidence type="ECO:0000259" key="5">
    <source>
        <dbReference type="Pfam" id="PF01408"/>
    </source>
</evidence>
<accession>R3TJT7</accession>
<protein>
    <recommendedName>
        <fullName evidence="4">Inositol 2-dehydrogenase/D-chiro-inositol 3-dehydrogenase</fullName>
        <ecNumber evidence="4">1.1.1.18</ecNumber>
        <ecNumber evidence="4">1.1.1.369</ecNumber>
    </recommendedName>
    <alternativeName>
        <fullName evidence="4">Myo-inositol 2-dehydrogenase/D-chiro-inositol 3-dehydrogenase</fullName>
        <shortName evidence="4">MI 2-dehydrogenase/DCI 3-dehydrogenase</shortName>
    </alternativeName>
</protein>
<dbReference type="PATRIC" id="fig|1158610.3.peg.3242"/>
<evidence type="ECO:0000313" key="7">
    <source>
        <dbReference type="EMBL" id="EOL41689.1"/>
    </source>
</evidence>
<comment type="similarity">
    <text evidence="1 4">Belongs to the Gfo/Idh/MocA family.</text>
</comment>
<dbReference type="EMBL" id="AJAT01000018">
    <property type="protein sequence ID" value="EOL41689.1"/>
    <property type="molecule type" value="Genomic_DNA"/>
</dbReference>
<dbReference type="Pfam" id="PF02894">
    <property type="entry name" value="GFO_IDH_MocA_C"/>
    <property type="match status" value="1"/>
</dbReference>
<dbReference type="RefSeq" id="WP_010769885.1">
    <property type="nucleotide sequence ID" value="NZ_ASWE01000001.1"/>
</dbReference>
<evidence type="ECO:0000256" key="4">
    <source>
        <dbReference type="HAMAP-Rule" id="MF_01671"/>
    </source>
</evidence>
<comment type="catalytic activity">
    <reaction evidence="4">
        <text>myo-inositol + NAD(+) = scyllo-inosose + NADH + H(+)</text>
        <dbReference type="Rhea" id="RHEA:16949"/>
        <dbReference type="ChEBI" id="CHEBI:15378"/>
        <dbReference type="ChEBI" id="CHEBI:17268"/>
        <dbReference type="ChEBI" id="CHEBI:17811"/>
        <dbReference type="ChEBI" id="CHEBI:57540"/>
        <dbReference type="ChEBI" id="CHEBI:57945"/>
        <dbReference type="EC" id="1.1.1.18"/>
    </reaction>
</comment>
<dbReference type="UniPathway" id="UPA00076">
    <property type="reaction ID" value="UER00143"/>
</dbReference>
<dbReference type="Pfam" id="PF01408">
    <property type="entry name" value="GFO_IDH_MocA"/>
    <property type="match status" value="1"/>
</dbReference>
<dbReference type="HAMAP" id="MF_01671">
    <property type="entry name" value="IolG"/>
    <property type="match status" value="1"/>
</dbReference>
<dbReference type="Gene3D" id="3.40.50.720">
    <property type="entry name" value="NAD(P)-binding Rossmann-like Domain"/>
    <property type="match status" value="1"/>
</dbReference>
<name>R3TJT7_9ENTE</name>
<evidence type="ECO:0000256" key="2">
    <source>
        <dbReference type="ARBA" id="ARBA00023002"/>
    </source>
</evidence>
<dbReference type="EC" id="1.1.1.18" evidence="4"/>
<dbReference type="InterPro" id="IPR004104">
    <property type="entry name" value="Gfo/Idh/MocA-like_OxRdtase_C"/>
</dbReference>
<comment type="subunit">
    <text evidence="4">Homotetramer.</text>
</comment>
<organism evidence="7 8">
    <name type="scientific">Enterococcus phoeniculicola ATCC BAA-412</name>
    <dbReference type="NCBI Taxonomy" id="1158610"/>
    <lineage>
        <taxon>Bacteria</taxon>
        <taxon>Bacillati</taxon>
        <taxon>Bacillota</taxon>
        <taxon>Bacilli</taxon>
        <taxon>Lactobacillales</taxon>
        <taxon>Enterococcaceae</taxon>
        <taxon>Enterococcus</taxon>
    </lineage>
</organism>
<dbReference type="EC" id="1.1.1.369" evidence="4"/>
<keyword evidence="2 4" id="KW-0560">Oxidoreductase</keyword>
<evidence type="ECO:0000256" key="1">
    <source>
        <dbReference type="ARBA" id="ARBA00010928"/>
    </source>
</evidence>
<evidence type="ECO:0000313" key="8">
    <source>
        <dbReference type="Proteomes" id="UP000013785"/>
    </source>
</evidence>
<evidence type="ECO:0000256" key="3">
    <source>
        <dbReference type="ARBA" id="ARBA00023027"/>
    </source>
</evidence>
<comment type="catalytic activity">
    <reaction evidence="4">
        <text>1D-chiro-inositol + NAD(+) = scyllo-inosine + NADH + H(+)</text>
        <dbReference type="Rhea" id="RHEA:25832"/>
        <dbReference type="ChEBI" id="CHEBI:15378"/>
        <dbReference type="ChEBI" id="CHEBI:27372"/>
        <dbReference type="ChEBI" id="CHEBI:50920"/>
        <dbReference type="ChEBI" id="CHEBI:57540"/>
        <dbReference type="ChEBI" id="CHEBI:57945"/>
        <dbReference type="EC" id="1.1.1.369"/>
    </reaction>
</comment>
<comment type="pathway">
    <text evidence="4">Polyol metabolism; myo-inositol degradation into acetyl-CoA; acetyl-CoA from myo-inositol: step 1/7.</text>
</comment>
<dbReference type="Gene3D" id="3.30.360.10">
    <property type="entry name" value="Dihydrodipicolinate Reductase, domain 2"/>
    <property type="match status" value="1"/>
</dbReference>
<dbReference type="PANTHER" id="PTHR43593:SF1">
    <property type="entry name" value="INOSITOL 2-DEHYDROGENASE"/>
    <property type="match status" value="1"/>
</dbReference>
<feature type="domain" description="Gfo/Idh/MocA-like oxidoreductase C-terminal" evidence="6">
    <location>
        <begin position="137"/>
        <end position="322"/>
    </location>
</feature>
<keyword evidence="3 4" id="KW-0520">NAD</keyword>
<dbReference type="PANTHER" id="PTHR43593">
    <property type="match status" value="1"/>
</dbReference>
<comment type="function">
    <text evidence="4">Involved in the oxidation of myo-inositol (MI) and D-chiro-inositol (DCI) to 2-keto-myo-inositol (2KMI or 2-inosose) and 1-keto-D-chiro-inositol (1KDCI), respectively.</text>
</comment>
<feature type="domain" description="Gfo/Idh/MocA-like oxidoreductase N-terminal" evidence="5">
    <location>
        <begin position="3"/>
        <end position="125"/>
    </location>
</feature>
<dbReference type="eggNOG" id="COG0673">
    <property type="taxonomic scope" value="Bacteria"/>
</dbReference>
<gene>
    <name evidence="4" type="primary">iolG</name>
    <name evidence="7" type="ORF">UC3_03254</name>
</gene>
<dbReference type="HOGENOM" id="CLU_023194_0_1_9"/>
<dbReference type="SUPFAM" id="SSF55347">
    <property type="entry name" value="Glyceraldehyde-3-phosphate dehydrogenase-like, C-terminal domain"/>
    <property type="match status" value="1"/>
</dbReference>
<dbReference type="InterPro" id="IPR023794">
    <property type="entry name" value="MI/DCI_dehydrogenase"/>
</dbReference>